<reference evidence="3" key="1">
    <citation type="submission" date="2016-06" db="UniProtKB">
        <authorList>
            <consortium name="WormBaseParasite"/>
        </authorList>
    </citation>
    <scope>IDENTIFICATION</scope>
</reference>
<name>A0A183J9U9_9BILA</name>
<evidence type="ECO:0000313" key="1">
    <source>
        <dbReference type="EMBL" id="VDP50535.1"/>
    </source>
</evidence>
<keyword evidence="2" id="KW-1185">Reference proteome</keyword>
<evidence type="ECO:0000313" key="2">
    <source>
        <dbReference type="Proteomes" id="UP000270296"/>
    </source>
</evidence>
<sequence>MNSAAAPSADMSFPQDSASDSALQMLDNVSLRKIYLQALKFFKENDGKLCHPSYDQRVHLAALSKQVAYGRWTPSTNGVNNVGFFDRIAPYPLDDEFRRSHKNL</sequence>
<evidence type="ECO:0000313" key="3">
    <source>
        <dbReference type="WBParaSite" id="SBAD_0001305701-mRNA-1"/>
    </source>
</evidence>
<accession>A0A183J9U9</accession>
<reference evidence="1 2" key="2">
    <citation type="submission" date="2018-11" db="EMBL/GenBank/DDBJ databases">
        <authorList>
            <consortium name="Pathogen Informatics"/>
        </authorList>
    </citation>
    <scope>NUCLEOTIDE SEQUENCE [LARGE SCALE GENOMIC DNA]</scope>
</reference>
<dbReference type="InterPro" id="IPR052269">
    <property type="entry name" value="Golgi-PI4KB_interaction"/>
</dbReference>
<dbReference type="AlphaFoldDB" id="A0A183J9U9"/>
<protein>
    <submittedName>
        <fullName evidence="3">ACB domain-containing protein</fullName>
    </submittedName>
</protein>
<dbReference type="PANTHER" id="PTHR22973">
    <property type="entry name" value="LD35087P"/>
    <property type="match status" value="1"/>
</dbReference>
<dbReference type="OrthoDB" id="5839451at2759"/>
<dbReference type="WBParaSite" id="SBAD_0001305701-mRNA-1">
    <property type="protein sequence ID" value="SBAD_0001305701-mRNA-1"/>
    <property type="gene ID" value="SBAD_0001305701"/>
</dbReference>
<dbReference type="PANTHER" id="PTHR22973:SF3">
    <property type="entry name" value="PROTEIN TMED8"/>
    <property type="match status" value="1"/>
</dbReference>
<proteinExistence type="predicted"/>
<dbReference type="EMBL" id="UZAM01018389">
    <property type="protein sequence ID" value="VDP50535.1"/>
    <property type="molecule type" value="Genomic_DNA"/>
</dbReference>
<organism evidence="3">
    <name type="scientific">Soboliphyme baturini</name>
    <dbReference type="NCBI Taxonomy" id="241478"/>
    <lineage>
        <taxon>Eukaryota</taxon>
        <taxon>Metazoa</taxon>
        <taxon>Ecdysozoa</taxon>
        <taxon>Nematoda</taxon>
        <taxon>Enoplea</taxon>
        <taxon>Dorylaimia</taxon>
        <taxon>Dioctophymatida</taxon>
        <taxon>Dioctophymatoidea</taxon>
        <taxon>Soboliphymatidae</taxon>
        <taxon>Soboliphyme</taxon>
    </lineage>
</organism>
<dbReference type="GO" id="GO:0000139">
    <property type="term" value="C:Golgi membrane"/>
    <property type="evidence" value="ECO:0007669"/>
    <property type="project" value="TreeGrafter"/>
</dbReference>
<dbReference type="Proteomes" id="UP000270296">
    <property type="component" value="Unassembled WGS sequence"/>
</dbReference>
<gene>
    <name evidence="1" type="ORF">SBAD_LOCUS12646</name>
</gene>